<keyword evidence="1" id="KW-0812">Transmembrane</keyword>
<proteinExistence type="predicted"/>
<dbReference type="EMBL" id="ML976995">
    <property type="protein sequence ID" value="KAF1955283.1"/>
    <property type="molecule type" value="Genomic_DNA"/>
</dbReference>
<feature type="transmembrane region" description="Helical" evidence="1">
    <location>
        <begin position="353"/>
        <end position="376"/>
    </location>
</feature>
<keyword evidence="1" id="KW-0472">Membrane</keyword>
<accession>A0A6A5TQS7</accession>
<feature type="domain" description="Glycosyltransferase 2-like" evidence="2">
    <location>
        <begin position="155"/>
        <end position="366"/>
    </location>
</feature>
<reference evidence="3" key="1">
    <citation type="journal article" date="2020" name="Stud. Mycol.">
        <title>101 Dothideomycetes genomes: a test case for predicting lifestyles and emergence of pathogens.</title>
        <authorList>
            <person name="Haridas S."/>
            <person name="Albert R."/>
            <person name="Binder M."/>
            <person name="Bloem J."/>
            <person name="Labutti K."/>
            <person name="Salamov A."/>
            <person name="Andreopoulos B."/>
            <person name="Baker S."/>
            <person name="Barry K."/>
            <person name="Bills G."/>
            <person name="Bluhm B."/>
            <person name="Cannon C."/>
            <person name="Castanera R."/>
            <person name="Culley D."/>
            <person name="Daum C."/>
            <person name="Ezra D."/>
            <person name="Gonzalez J."/>
            <person name="Henrissat B."/>
            <person name="Kuo A."/>
            <person name="Liang C."/>
            <person name="Lipzen A."/>
            <person name="Lutzoni F."/>
            <person name="Magnuson J."/>
            <person name="Mondo S."/>
            <person name="Nolan M."/>
            <person name="Ohm R."/>
            <person name="Pangilinan J."/>
            <person name="Park H.-J."/>
            <person name="Ramirez L."/>
            <person name="Alfaro M."/>
            <person name="Sun H."/>
            <person name="Tritt A."/>
            <person name="Yoshinaga Y."/>
            <person name="Zwiers L.-H."/>
            <person name="Turgeon B."/>
            <person name="Goodwin S."/>
            <person name="Spatafora J."/>
            <person name="Crous P."/>
            <person name="Grigoriev I."/>
        </authorList>
    </citation>
    <scope>NUCLEOTIDE SEQUENCE</scope>
    <source>
        <strain evidence="3">CBS 675.92</strain>
    </source>
</reference>
<dbReference type="InterPro" id="IPR001173">
    <property type="entry name" value="Glyco_trans_2-like"/>
</dbReference>
<dbReference type="PANTHER" id="PTHR35408:SF2">
    <property type="entry name" value="GLYCOSYLTRANSFERASE 2-LIKE DOMAIN-CONTAINING PROTEIN"/>
    <property type="match status" value="1"/>
</dbReference>
<evidence type="ECO:0000256" key="1">
    <source>
        <dbReference type="SAM" id="Phobius"/>
    </source>
</evidence>
<dbReference type="PANTHER" id="PTHR35408">
    <property type="entry name" value="CHROMOSOME 15, WHOLE GENOME SHOTGUN SEQUENCE"/>
    <property type="match status" value="1"/>
</dbReference>
<keyword evidence="1" id="KW-1133">Transmembrane helix</keyword>
<sequence>MSGTTVTPEYLAEDIGPSIIATASLTIAFTTVFVALRYYARHLSQTRFGVEDVIIPFAWLAECRPISYNWDQSIPGKCFNFDLLANSSSVPNILTDLIILVLPIRSVIGLKVSTSRKIGLMLIFLTGSVGMVASVIRTIVFACTDPLLDITCLYLYFTNLVYSAIRFSAGSGEVGPFVGHNAFLRWQAVQSVANPPEDDGYVAFWSESQVSEDCDIALRLQIKGNIVRLASYHGEGFKEGVSLTLYDELKRWEKYAYDCNELVFNPTYQRHVEHLSRAPSHRLGEMGLIKSLVENFKWPPFFIIFFGGLSFHISMAILAHMFSIDMNWGATAKEKNDSNFFMEMPKIFFRFKWMYMVMVPLVGAMIYLGCFAPHGWEIQGFTSVVPMASIIISHCLFPFALNPSLMVFNYLM</sequence>
<protein>
    <recommendedName>
        <fullName evidence="2">Glycosyltransferase 2-like domain-containing protein</fullName>
    </recommendedName>
</protein>
<feature type="transmembrane region" description="Helical" evidence="1">
    <location>
        <begin position="118"/>
        <end position="142"/>
    </location>
</feature>
<evidence type="ECO:0000313" key="4">
    <source>
        <dbReference type="Proteomes" id="UP000800035"/>
    </source>
</evidence>
<evidence type="ECO:0000259" key="2">
    <source>
        <dbReference type="Pfam" id="PF13632"/>
    </source>
</evidence>
<name>A0A6A5TQS7_9PLEO</name>
<feature type="transmembrane region" description="Helical" evidence="1">
    <location>
        <begin position="20"/>
        <end position="40"/>
    </location>
</feature>
<gene>
    <name evidence="3" type="ORF">CC80DRAFT_505630</name>
</gene>
<evidence type="ECO:0000313" key="3">
    <source>
        <dbReference type="EMBL" id="KAF1955283.1"/>
    </source>
</evidence>
<dbReference type="Proteomes" id="UP000800035">
    <property type="component" value="Unassembled WGS sequence"/>
</dbReference>
<keyword evidence="4" id="KW-1185">Reference proteome</keyword>
<organism evidence="3 4">
    <name type="scientific">Byssothecium circinans</name>
    <dbReference type="NCBI Taxonomy" id="147558"/>
    <lineage>
        <taxon>Eukaryota</taxon>
        <taxon>Fungi</taxon>
        <taxon>Dikarya</taxon>
        <taxon>Ascomycota</taxon>
        <taxon>Pezizomycotina</taxon>
        <taxon>Dothideomycetes</taxon>
        <taxon>Pleosporomycetidae</taxon>
        <taxon>Pleosporales</taxon>
        <taxon>Massarineae</taxon>
        <taxon>Massarinaceae</taxon>
        <taxon>Byssothecium</taxon>
    </lineage>
</organism>
<dbReference type="AlphaFoldDB" id="A0A6A5TQS7"/>
<feature type="transmembrane region" description="Helical" evidence="1">
    <location>
        <begin position="298"/>
        <end position="319"/>
    </location>
</feature>
<dbReference type="Pfam" id="PF13632">
    <property type="entry name" value="Glyco_trans_2_3"/>
    <property type="match status" value="1"/>
</dbReference>
<feature type="transmembrane region" description="Helical" evidence="1">
    <location>
        <begin position="388"/>
        <end position="411"/>
    </location>
</feature>
<dbReference type="OrthoDB" id="38531at2759"/>